<dbReference type="GO" id="GO:0030048">
    <property type="term" value="P:actin filament-based movement"/>
    <property type="evidence" value="ECO:0007669"/>
    <property type="project" value="UniProtKB-ARBA"/>
</dbReference>
<feature type="coiled-coil region" evidence="8">
    <location>
        <begin position="244"/>
        <end position="292"/>
    </location>
</feature>
<organism evidence="11">
    <name type="scientific">Rhizophora mucronata</name>
    <name type="common">Asiatic mangrove</name>
    <dbReference type="NCBI Taxonomy" id="61149"/>
    <lineage>
        <taxon>Eukaryota</taxon>
        <taxon>Viridiplantae</taxon>
        <taxon>Streptophyta</taxon>
        <taxon>Embryophyta</taxon>
        <taxon>Tracheophyta</taxon>
        <taxon>Spermatophyta</taxon>
        <taxon>Magnoliopsida</taxon>
        <taxon>eudicotyledons</taxon>
        <taxon>Gunneridae</taxon>
        <taxon>Pentapetalae</taxon>
        <taxon>rosids</taxon>
        <taxon>fabids</taxon>
        <taxon>Malpighiales</taxon>
        <taxon>Rhizophoraceae</taxon>
        <taxon>Rhizophora</taxon>
    </lineage>
</organism>
<evidence type="ECO:0000256" key="9">
    <source>
        <dbReference type="SAM" id="MobiDB-lite"/>
    </source>
</evidence>
<dbReference type="Pfam" id="PF00063">
    <property type="entry name" value="Myosin_head"/>
    <property type="match status" value="1"/>
</dbReference>
<feature type="domain" description="Myosin motor" evidence="10">
    <location>
        <begin position="1"/>
        <end position="132"/>
    </location>
</feature>
<keyword evidence="4 7" id="KW-0518">Myosin</keyword>
<keyword evidence="5" id="KW-0505">Motor protein</keyword>
<dbReference type="GO" id="GO:0000146">
    <property type="term" value="F:microfilament motor activity"/>
    <property type="evidence" value="ECO:0007669"/>
    <property type="project" value="TreeGrafter"/>
</dbReference>
<dbReference type="Gene3D" id="6.20.240.20">
    <property type="match status" value="1"/>
</dbReference>
<evidence type="ECO:0000256" key="4">
    <source>
        <dbReference type="ARBA" id="ARBA00023123"/>
    </source>
</evidence>
<dbReference type="InterPro" id="IPR000048">
    <property type="entry name" value="IQ_motif_EF-hand-BS"/>
</dbReference>
<proteinExistence type="inferred from homology"/>
<evidence type="ECO:0000256" key="8">
    <source>
        <dbReference type="SAM" id="Coils"/>
    </source>
</evidence>
<keyword evidence="1" id="KW-0547">Nucleotide-binding</keyword>
<dbReference type="GO" id="GO:0007015">
    <property type="term" value="P:actin filament organization"/>
    <property type="evidence" value="ECO:0007669"/>
    <property type="project" value="TreeGrafter"/>
</dbReference>
<dbReference type="PANTHER" id="PTHR13140">
    <property type="entry name" value="MYOSIN"/>
    <property type="match status" value="1"/>
</dbReference>
<dbReference type="Gene3D" id="3.40.850.10">
    <property type="entry name" value="Kinesin motor domain"/>
    <property type="match status" value="1"/>
</dbReference>
<dbReference type="PROSITE" id="PS51456">
    <property type="entry name" value="MYOSIN_MOTOR"/>
    <property type="match status" value="1"/>
</dbReference>
<dbReference type="EMBL" id="GGEC01024199">
    <property type="protein sequence ID" value="MBX04683.1"/>
    <property type="molecule type" value="Transcribed_RNA"/>
</dbReference>
<dbReference type="GO" id="GO:0005524">
    <property type="term" value="F:ATP binding"/>
    <property type="evidence" value="ECO:0007669"/>
    <property type="project" value="UniProtKB-KW"/>
</dbReference>
<evidence type="ECO:0000256" key="6">
    <source>
        <dbReference type="ARBA" id="ARBA00023203"/>
    </source>
</evidence>
<sequence>MQSVCTKFKGQLFKLLHQLENTTPHFIRCIKPNSNQLPGVYEEHLVLQQLRCCGVLEVVRISRSGYPTRMTHQEFSRRYGLLLGDTIISQDPLSVSVAILQQFNVLPDMYQVGYTKVYLRMGQVGKLEEQRKRFLKSIHEIQKCFRGYQARRYFYELKKAVTTLQSYIRGENTRRKCSSIAVNSSQTVEEHLDAIIYLQSAIRGWLAQQQLSDKCKLKRRSYENTKRKPGKKISEVKIVPQEQVEAQSSILAELQKRVVKAEAALGQKEEENASLREQLQHSERRWSEYEARMKTMEEMWQMQMASLQASLAAARKSLAADNTAGQPGKLDSSTSPHGCDSEDNLSGGSQTPGGGTINKVFGAIPGFRAGRDNNGSINVVNSLAKEFEQRTQNFEDDARALVDVSAGQSASTINPDQEIRKLKLRFETWKKEYKVRLWETKARVHKLRHGDKKSCRKWWGRISARAS</sequence>
<dbReference type="Pfam" id="PF00612">
    <property type="entry name" value="IQ"/>
    <property type="match status" value="3"/>
</dbReference>
<keyword evidence="8" id="KW-0175">Coiled coil</keyword>
<dbReference type="SMART" id="SM00015">
    <property type="entry name" value="IQ"/>
    <property type="match status" value="3"/>
</dbReference>
<dbReference type="GO" id="GO:0005516">
    <property type="term" value="F:calmodulin binding"/>
    <property type="evidence" value="ECO:0007669"/>
    <property type="project" value="UniProtKB-KW"/>
</dbReference>
<evidence type="ECO:0000313" key="11">
    <source>
        <dbReference type="EMBL" id="MBX04683.1"/>
    </source>
</evidence>
<dbReference type="GO" id="GO:0051015">
    <property type="term" value="F:actin filament binding"/>
    <property type="evidence" value="ECO:0007669"/>
    <property type="project" value="TreeGrafter"/>
</dbReference>
<name>A0A2P2KG38_RHIMU</name>
<evidence type="ECO:0000256" key="1">
    <source>
        <dbReference type="ARBA" id="ARBA00022741"/>
    </source>
</evidence>
<dbReference type="InterPro" id="IPR027417">
    <property type="entry name" value="P-loop_NTPase"/>
</dbReference>
<dbReference type="SUPFAM" id="SSF52540">
    <property type="entry name" value="P-loop containing nucleoside triphosphate hydrolases"/>
    <property type="match status" value="1"/>
</dbReference>
<dbReference type="PROSITE" id="PS50096">
    <property type="entry name" value="IQ"/>
    <property type="match status" value="3"/>
</dbReference>
<evidence type="ECO:0000256" key="7">
    <source>
        <dbReference type="PROSITE-ProRule" id="PRU00782"/>
    </source>
</evidence>
<dbReference type="InterPro" id="IPR036961">
    <property type="entry name" value="Kinesin_motor_dom_sf"/>
</dbReference>
<reference evidence="11" key="1">
    <citation type="submission" date="2018-02" db="EMBL/GenBank/DDBJ databases">
        <title>Rhizophora mucronata_Transcriptome.</title>
        <authorList>
            <person name="Meera S.P."/>
            <person name="Sreeshan A."/>
            <person name="Augustine A."/>
        </authorList>
    </citation>
    <scope>NUCLEOTIDE SEQUENCE</scope>
    <source>
        <tissue evidence="11">Leaf</tissue>
    </source>
</reference>
<dbReference type="Gene3D" id="1.20.5.190">
    <property type="match status" value="1"/>
</dbReference>
<dbReference type="GO" id="GO:0016020">
    <property type="term" value="C:membrane"/>
    <property type="evidence" value="ECO:0007669"/>
    <property type="project" value="TreeGrafter"/>
</dbReference>
<comment type="similarity">
    <text evidence="7">Belongs to the TRAFAC class myosin-kinesin ATPase superfamily. Myosin family.</text>
</comment>
<evidence type="ECO:0000256" key="3">
    <source>
        <dbReference type="ARBA" id="ARBA00022860"/>
    </source>
</evidence>
<feature type="region of interest" description="Actin-binding" evidence="7">
    <location>
        <begin position="12"/>
        <end position="34"/>
    </location>
</feature>
<dbReference type="PANTHER" id="PTHR13140:SF706">
    <property type="entry name" value="DILUTE CLASS UNCONVENTIONAL MYOSIN, ISOFORM C"/>
    <property type="match status" value="1"/>
</dbReference>
<dbReference type="GO" id="GO:0005737">
    <property type="term" value="C:cytoplasm"/>
    <property type="evidence" value="ECO:0007669"/>
    <property type="project" value="TreeGrafter"/>
</dbReference>
<dbReference type="AlphaFoldDB" id="A0A2P2KG38"/>
<keyword evidence="3" id="KW-0112">Calmodulin-binding</keyword>
<evidence type="ECO:0000256" key="2">
    <source>
        <dbReference type="ARBA" id="ARBA00022840"/>
    </source>
</evidence>
<keyword evidence="2" id="KW-0067">ATP-binding</keyword>
<dbReference type="InterPro" id="IPR001609">
    <property type="entry name" value="Myosin_head_motor_dom-like"/>
</dbReference>
<accession>A0A2P2KG38</accession>
<comment type="caution">
    <text evidence="7">Lacks conserved residue(s) required for the propagation of feature annotation.</text>
</comment>
<protein>
    <recommendedName>
        <fullName evidence="10">Myosin motor domain-containing protein</fullName>
    </recommendedName>
</protein>
<dbReference type="GO" id="GO:0016459">
    <property type="term" value="C:myosin complex"/>
    <property type="evidence" value="ECO:0007669"/>
    <property type="project" value="UniProtKB-KW"/>
</dbReference>
<evidence type="ECO:0000256" key="5">
    <source>
        <dbReference type="ARBA" id="ARBA00023175"/>
    </source>
</evidence>
<evidence type="ECO:0000259" key="10">
    <source>
        <dbReference type="PROSITE" id="PS51456"/>
    </source>
</evidence>
<feature type="region of interest" description="Disordered" evidence="9">
    <location>
        <begin position="318"/>
        <end position="357"/>
    </location>
</feature>
<dbReference type="Gene3D" id="1.20.58.530">
    <property type="match status" value="1"/>
</dbReference>
<keyword evidence="6 7" id="KW-0009">Actin-binding</keyword>